<protein>
    <submittedName>
        <fullName evidence="3">Alpha/beta hydrolase</fullName>
    </submittedName>
</protein>
<dbReference type="AlphaFoldDB" id="A0A410G614"/>
<dbReference type="OrthoDB" id="7172093at2"/>
<dbReference type="SUPFAM" id="SSF53474">
    <property type="entry name" value="alpha/beta-Hydrolases"/>
    <property type="match status" value="1"/>
</dbReference>
<dbReference type="RefSeq" id="WP_128251077.1">
    <property type="nucleotide sequence ID" value="NZ_CP034951.1"/>
</dbReference>
<evidence type="ECO:0000313" key="3">
    <source>
        <dbReference type="EMBL" id="QAA82712.1"/>
    </source>
</evidence>
<organism evidence="3 4">
    <name type="scientific">Aequorivita ciconiae</name>
    <dbReference type="NCBI Taxonomy" id="2494375"/>
    <lineage>
        <taxon>Bacteria</taxon>
        <taxon>Pseudomonadati</taxon>
        <taxon>Bacteroidota</taxon>
        <taxon>Flavobacteriia</taxon>
        <taxon>Flavobacteriales</taxon>
        <taxon>Flavobacteriaceae</taxon>
        <taxon>Aequorivita</taxon>
    </lineage>
</organism>
<dbReference type="Proteomes" id="UP000285517">
    <property type="component" value="Chromosome"/>
</dbReference>
<gene>
    <name evidence="3" type="ORF">EI546_13720</name>
</gene>
<keyword evidence="4" id="KW-1185">Reference proteome</keyword>
<keyword evidence="3" id="KW-0378">Hydrolase</keyword>
<evidence type="ECO:0000256" key="1">
    <source>
        <dbReference type="SAM" id="SignalP"/>
    </source>
</evidence>
<dbReference type="EMBL" id="CP034951">
    <property type="protein sequence ID" value="QAA82712.1"/>
    <property type="molecule type" value="Genomic_DNA"/>
</dbReference>
<feature type="chain" id="PRO_5019017894" evidence="1">
    <location>
        <begin position="22"/>
        <end position="281"/>
    </location>
</feature>
<dbReference type="Gene3D" id="3.40.50.1820">
    <property type="entry name" value="alpha/beta hydrolase"/>
    <property type="match status" value="1"/>
</dbReference>
<keyword evidence="1" id="KW-0732">Signal</keyword>
<dbReference type="InterPro" id="IPR050266">
    <property type="entry name" value="AB_hydrolase_sf"/>
</dbReference>
<feature type="signal peptide" evidence="1">
    <location>
        <begin position="1"/>
        <end position="21"/>
    </location>
</feature>
<feature type="domain" description="AB hydrolase-1" evidence="2">
    <location>
        <begin position="36"/>
        <end position="269"/>
    </location>
</feature>
<dbReference type="Pfam" id="PF12697">
    <property type="entry name" value="Abhydrolase_6"/>
    <property type="match status" value="1"/>
</dbReference>
<evidence type="ECO:0000313" key="4">
    <source>
        <dbReference type="Proteomes" id="UP000285517"/>
    </source>
</evidence>
<accession>A0A410G614</accession>
<evidence type="ECO:0000259" key="2">
    <source>
        <dbReference type="Pfam" id="PF12697"/>
    </source>
</evidence>
<dbReference type="InterPro" id="IPR029058">
    <property type="entry name" value="AB_hydrolase_fold"/>
</dbReference>
<dbReference type="KEGG" id="aev:EI546_13720"/>
<sequence length="281" mass="31878">MKTSTLLFSLFLSFIFITAQSQNSFEVTKTGKGQPILLFPGFACTADVFDDLIPELQKNYEVHAFTYAGFGDVPSISFPWLPQIKEEIVQYVIQQHLKDPIIIGHSMGGTLGLWLTANSDKYSHLIVVDALPAMGALMIPDFNPDALQYDNLHSQQILAMDEPAFADMADQSAAFMTSNLQKQKVISNWIKTSDRQTYVNGYTDLLKLDLRDSLKKIRTPVTILAATQPYGKEQAEITYKKQYKNLKQYKLIFAEGSGHFIMFDRPDWLKEQINTVMKENE</sequence>
<reference evidence="3 4" key="1">
    <citation type="submission" date="2019-01" db="EMBL/GenBank/DDBJ databases">
        <title>Complete genome sequencing of Aequorivita sp. H23M31.</title>
        <authorList>
            <person name="Bae J.-W."/>
        </authorList>
    </citation>
    <scope>NUCLEOTIDE SEQUENCE [LARGE SCALE GENOMIC DNA]</scope>
    <source>
        <strain evidence="3 4">H23M31</strain>
    </source>
</reference>
<name>A0A410G614_9FLAO</name>
<dbReference type="PANTHER" id="PTHR43798">
    <property type="entry name" value="MONOACYLGLYCEROL LIPASE"/>
    <property type="match status" value="1"/>
</dbReference>
<dbReference type="InterPro" id="IPR000073">
    <property type="entry name" value="AB_hydrolase_1"/>
</dbReference>
<dbReference type="GO" id="GO:0016787">
    <property type="term" value="F:hydrolase activity"/>
    <property type="evidence" value="ECO:0007669"/>
    <property type="project" value="UniProtKB-KW"/>
</dbReference>
<proteinExistence type="predicted"/>